<name>A0AAD7BPN4_9AGAR</name>
<gene>
    <name evidence="2" type="ORF">FB45DRAFT_920488</name>
</gene>
<dbReference type="CDD" id="cd22191">
    <property type="entry name" value="DPBB_RlpA_EXP_N-like"/>
    <property type="match status" value="1"/>
</dbReference>
<feature type="chain" id="PRO_5042017686" evidence="1">
    <location>
        <begin position="19"/>
        <end position="128"/>
    </location>
</feature>
<dbReference type="SUPFAM" id="SSF50685">
    <property type="entry name" value="Barwin-like endoglucanases"/>
    <property type="match status" value="1"/>
</dbReference>
<evidence type="ECO:0000256" key="1">
    <source>
        <dbReference type="SAM" id="SignalP"/>
    </source>
</evidence>
<dbReference type="AlphaFoldDB" id="A0AAD7BPN4"/>
<proteinExistence type="predicted"/>
<keyword evidence="3" id="KW-1185">Reference proteome</keyword>
<evidence type="ECO:0000313" key="2">
    <source>
        <dbReference type="EMBL" id="KAJ7627010.1"/>
    </source>
</evidence>
<sequence>MLPAKLFLPLAFIGLAGASPQTPISSGTGDVLYFTPGYGACGWRNTSDQAVGSVSLTTYESWPGNSICGKNLTITDPANNETVWVIIADNFVEDDQAGPHDVQVPKKVFQKMAPVTAGVIPNANWSIS</sequence>
<dbReference type="InterPro" id="IPR036908">
    <property type="entry name" value="RlpA-like_sf"/>
</dbReference>
<dbReference type="EMBL" id="JARKIF010000011">
    <property type="protein sequence ID" value="KAJ7627010.1"/>
    <property type="molecule type" value="Genomic_DNA"/>
</dbReference>
<organism evidence="2 3">
    <name type="scientific">Roridomyces roridus</name>
    <dbReference type="NCBI Taxonomy" id="1738132"/>
    <lineage>
        <taxon>Eukaryota</taxon>
        <taxon>Fungi</taxon>
        <taxon>Dikarya</taxon>
        <taxon>Basidiomycota</taxon>
        <taxon>Agaricomycotina</taxon>
        <taxon>Agaricomycetes</taxon>
        <taxon>Agaricomycetidae</taxon>
        <taxon>Agaricales</taxon>
        <taxon>Marasmiineae</taxon>
        <taxon>Mycenaceae</taxon>
        <taxon>Roridomyces</taxon>
    </lineage>
</organism>
<evidence type="ECO:0000313" key="3">
    <source>
        <dbReference type="Proteomes" id="UP001221142"/>
    </source>
</evidence>
<comment type="caution">
    <text evidence="2">The sequence shown here is derived from an EMBL/GenBank/DDBJ whole genome shotgun (WGS) entry which is preliminary data.</text>
</comment>
<dbReference type="Proteomes" id="UP001221142">
    <property type="component" value="Unassembled WGS sequence"/>
</dbReference>
<reference evidence="2" key="1">
    <citation type="submission" date="2023-03" db="EMBL/GenBank/DDBJ databases">
        <title>Massive genome expansion in bonnet fungi (Mycena s.s.) driven by repeated elements and novel gene families across ecological guilds.</title>
        <authorList>
            <consortium name="Lawrence Berkeley National Laboratory"/>
            <person name="Harder C.B."/>
            <person name="Miyauchi S."/>
            <person name="Viragh M."/>
            <person name="Kuo A."/>
            <person name="Thoen E."/>
            <person name="Andreopoulos B."/>
            <person name="Lu D."/>
            <person name="Skrede I."/>
            <person name="Drula E."/>
            <person name="Henrissat B."/>
            <person name="Morin E."/>
            <person name="Kohler A."/>
            <person name="Barry K."/>
            <person name="LaButti K."/>
            <person name="Morin E."/>
            <person name="Salamov A."/>
            <person name="Lipzen A."/>
            <person name="Mereny Z."/>
            <person name="Hegedus B."/>
            <person name="Baldrian P."/>
            <person name="Stursova M."/>
            <person name="Weitz H."/>
            <person name="Taylor A."/>
            <person name="Grigoriev I.V."/>
            <person name="Nagy L.G."/>
            <person name="Martin F."/>
            <person name="Kauserud H."/>
        </authorList>
    </citation>
    <scope>NUCLEOTIDE SEQUENCE</scope>
    <source>
        <strain evidence="2">9284</strain>
    </source>
</reference>
<dbReference type="Gene3D" id="2.40.40.10">
    <property type="entry name" value="RlpA-like domain"/>
    <property type="match status" value="1"/>
</dbReference>
<feature type="signal peptide" evidence="1">
    <location>
        <begin position="1"/>
        <end position="18"/>
    </location>
</feature>
<protein>
    <submittedName>
        <fullName evidence="2">Uncharacterized protein</fullName>
    </submittedName>
</protein>
<accession>A0AAD7BPN4</accession>
<keyword evidence="1" id="KW-0732">Signal</keyword>